<dbReference type="EMBL" id="VTPC01002712">
    <property type="protein sequence ID" value="KAF2899634.1"/>
    <property type="molecule type" value="Genomic_DNA"/>
</dbReference>
<dbReference type="Pfam" id="PF17182">
    <property type="entry name" value="OSK"/>
    <property type="match status" value="1"/>
</dbReference>
<dbReference type="Gene3D" id="3.40.50.1110">
    <property type="entry name" value="SGNH hydrolase"/>
    <property type="match status" value="1"/>
</dbReference>
<accession>A0A8K0D5J6</accession>
<dbReference type="SUPFAM" id="SSF52266">
    <property type="entry name" value="SGNH hydrolase"/>
    <property type="match status" value="1"/>
</dbReference>
<dbReference type="InterPro" id="IPR033447">
    <property type="entry name" value="OSK"/>
</dbReference>
<sequence length="481" mass="55844">MPMDELCQMVNNVYLDMESRFFDVVPYDSDDPDLYYGRDSEVESSSSQRSEQHSLPSTKDILENNSNNSPERDHYSLKKRKFNSGNAYDSNNTPSGSQSEYEIINQLVYANNINPDVETEIKTETQKIKLNYTKTKTISSDSEINENSEIIRKHRKLSFDSNNRKGFARNRWSTAAASTSTYTSSYVNSLNSPEDVKVNNYYNNPRPLLNLTFPPHYTGTHTLTPPTPELESNKYNNYHDYKKSPLSASSLSQEHHFTPPLGKRRSRPYNRRSSFNLPMPHYRDHQLLGDSQLLRFSEQILHCKANLIHAEDGKFRRLGYCVSGQTIKDLQQRILNNEYKLADKVIMLIGTNDMIQRTDMKSMFENYSSIIEMLKPKTERIVLLTVPPLPKFMYDHNVWRRLRQLNVFINEQANNENIFVVDLASLYISYSNSTSIEYFEPLLTNKNGSKKDLIHLNSDGFKMLKAILDIQYFDKVPFMNN</sequence>
<evidence type="ECO:0000313" key="4">
    <source>
        <dbReference type="Proteomes" id="UP000801492"/>
    </source>
</evidence>
<dbReference type="AlphaFoldDB" id="A0A8K0D5J6"/>
<gene>
    <name evidence="3" type="ORF">ILUMI_06543</name>
</gene>
<reference evidence="3" key="1">
    <citation type="submission" date="2019-08" db="EMBL/GenBank/DDBJ databases">
        <title>The genome of the North American firefly Photinus pyralis.</title>
        <authorList>
            <consortium name="Photinus pyralis genome working group"/>
            <person name="Fallon T.R."/>
            <person name="Sander Lower S.E."/>
            <person name="Weng J.-K."/>
        </authorList>
    </citation>
    <scope>NUCLEOTIDE SEQUENCE</scope>
    <source>
        <strain evidence="3">TRF0915ILg1</strain>
        <tissue evidence="3">Whole body</tissue>
    </source>
</reference>
<feature type="domain" description="OSK" evidence="2">
    <location>
        <begin position="279"/>
        <end position="465"/>
    </location>
</feature>
<protein>
    <recommendedName>
        <fullName evidence="2">OSK domain-containing protein</fullName>
    </recommendedName>
</protein>
<feature type="compositionally biased region" description="Polar residues" evidence="1">
    <location>
        <begin position="83"/>
        <end position="98"/>
    </location>
</feature>
<evidence type="ECO:0000256" key="1">
    <source>
        <dbReference type="SAM" id="MobiDB-lite"/>
    </source>
</evidence>
<feature type="compositionally biased region" description="Low complexity" evidence="1">
    <location>
        <begin position="43"/>
        <end position="57"/>
    </location>
</feature>
<proteinExistence type="predicted"/>
<organism evidence="3 4">
    <name type="scientific">Ignelater luminosus</name>
    <name type="common">Cucubano</name>
    <name type="synonym">Pyrophorus luminosus</name>
    <dbReference type="NCBI Taxonomy" id="2038154"/>
    <lineage>
        <taxon>Eukaryota</taxon>
        <taxon>Metazoa</taxon>
        <taxon>Ecdysozoa</taxon>
        <taxon>Arthropoda</taxon>
        <taxon>Hexapoda</taxon>
        <taxon>Insecta</taxon>
        <taxon>Pterygota</taxon>
        <taxon>Neoptera</taxon>
        <taxon>Endopterygota</taxon>
        <taxon>Coleoptera</taxon>
        <taxon>Polyphaga</taxon>
        <taxon>Elateriformia</taxon>
        <taxon>Elateroidea</taxon>
        <taxon>Elateridae</taxon>
        <taxon>Agrypninae</taxon>
        <taxon>Pyrophorini</taxon>
        <taxon>Ignelater</taxon>
    </lineage>
</organism>
<evidence type="ECO:0000313" key="3">
    <source>
        <dbReference type="EMBL" id="KAF2899634.1"/>
    </source>
</evidence>
<keyword evidence="4" id="KW-1185">Reference proteome</keyword>
<name>A0A8K0D5J6_IGNLU</name>
<evidence type="ECO:0000259" key="2">
    <source>
        <dbReference type="Pfam" id="PF17182"/>
    </source>
</evidence>
<feature type="region of interest" description="Disordered" evidence="1">
    <location>
        <begin position="245"/>
        <end position="269"/>
    </location>
</feature>
<dbReference type="InterPro" id="IPR036514">
    <property type="entry name" value="SGNH_hydro_sf"/>
</dbReference>
<feature type="region of interest" description="Disordered" evidence="1">
    <location>
        <begin position="37"/>
        <end position="98"/>
    </location>
</feature>
<dbReference type="Proteomes" id="UP000801492">
    <property type="component" value="Unassembled WGS sequence"/>
</dbReference>
<dbReference type="OrthoDB" id="10034606at2759"/>
<comment type="caution">
    <text evidence="3">The sequence shown here is derived from an EMBL/GenBank/DDBJ whole genome shotgun (WGS) entry which is preliminary data.</text>
</comment>